<dbReference type="InterPro" id="IPR002716">
    <property type="entry name" value="PIN_dom"/>
</dbReference>
<proteinExistence type="predicted"/>
<dbReference type="Proteomes" id="UP000326169">
    <property type="component" value="Unassembled WGS sequence"/>
</dbReference>
<sequence>MRLLLDTHTILWFFMGNSRLSDKVRDLVEDGHNHKLISVATVWEMSIKQSQNKLTLEKTASDYIEEKIRLDDFELLPIQLNHLRILSSLPFYHKDPFDRLLIAQAMQENIPILSKDMAFYAYPIQRIWD</sequence>
<dbReference type="EMBL" id="BIMW01000002">
    <property type="protein sequence ID" value="GCE92148.1"/>
    <property type="molecule type" value="Genomic_DNA"/>
</dbReference>
<dbReference type="RefSeq" id="WP_152088327.1">
    <property type="nucleotide sequence ID" value="NZ_BIMW01000002.1"/>
</dbReference>
<dbReference type="Pfam" id="PF01850">
    <property type="entry name" value="PIN"/>
    <property type="match status" value="1"/>
</dbReference>
<evidence type="ECO:0000313" key="2">
    <source>
        <dbReference type="EMBL" id="GCE92148.1"/>
    </source>
</evidence>
<gene>
    <name evidence="2" type="ORF">NIES46_01830</name>
</gene>
<dbReference type="CDD" id="cd09872">
    <property type="entry name" value="PIN_Sll0205-like"/>
    <property type="match status" value="1"/>
</dbReference>
<dbReference type="SUPFAM" id="SSF88723">
    <property type="entry name" value="PIN domain-like"/>
    <property type="match status" value="1"/>
</dbReference>
<dbReference type="InterPro" id="IPR029060">
    <property type="entry name" value="PIN-like_dom_sf"/>
</dbReference>
<organism evidence="2 3">
    <name type="scientific">Limnospira platensis NIES-46</name>
    <dbReference type="NCBI Taxonomy" id="1236695"/>
    <lineage>
        <taxon>Bacteria</taxon>
        <taxon>Bacillati</taxon>
        <taxon>Cyanobacteriota</taxon>
        <taxon>Cyanophyceae</taxon>
        <taxon>Oscillatoriophycideae</taxon>
        <taxon>Oscillatoriales</taxon>
        <taxon>Sirenicapillariaceae</taxon>
        <taxon>Limnospira</taxon>
    </lineage>
</organism>
<name>A0A5M3T2D5_LIMPL</name>
<reference evidence="2 3" key="1">
    <citation type="journal article" date="2019" name="J Genomics">
        <title>The Draft Genome of a Hydrogen-producing Cyanobacterium, Arthrospira platensis NIES-46.</title>
        <authorList>
            <person name="Suzuki S."/>
            <person name="Yamaguchi H."/>
            <person name="Kawachi M."/>
        </authorList>
    </citation>
    <scope>NUCLEOTIDE SEQUENCE [LARGE SCALE GENOMIC DNA]</scope>
    <source>
        <strain evidence="2 3">NIES-46</strain>
    </source>
</reference>
<protein>
    <recommendedName>
        <fullName evidence="1">PIN domain-containing protein</fullName>
    </recommendedName>
</protein>
<feature type="domain" description="PIN" evidence="1">
    <location>
        <begin position="4"/>
        <end position="122"/>
    </location>
</feature>
<accession>A0A5M3T2D5</accession>
<dbReference type="PANTHER" id="PTHR36173:SF2">
    <property type="entry name" value="RIBONUCLEASE VAPC16"/>
    <property type="match status" value="1"/>
</dbReference>
<evidence type="ECO:0000259" key="1">
    <source>
        <dbReference type="Pfam" id="PF01850"/>
    </source>
</evidence>
<dbReference type="InterPro" id="IPR052919">
    <property type="entry name" value="TA_system_RNase"/>
</dbReference>
<evidence type="ECO:0000313" key="3">
    <source>
        <dbReference type="Proteomes" id="UP000326169"/>
    </source>
</evidence>
<dbReference type="InterPro" id="IPR041705">
    <property type="entry name" value="PIN_Sll0205"/>
</dbReference>
<dbReference type="PANTHER" id="PTHR36173">
    <property type="entry name" value="RIBONUCLEASE VAPC16-RELATED"/>
    <property type="match status" value="1"/>
</dbReference>
<keyword evidence="3" id="KW-1185">Reference proteome</keyword>
<dbReference type="Gene3D" id="3.40.50.1010">
    <property type="entry name" value="5'-nuclease"/>
    <property type="match status" value="1"/>
</dbReference>
<comment type="caution">
    <text evidence="2">The sequence shown here is derived from an EMBL/GenBank/DDBJ whole genome shotgun (WGS) entry which is preliminary data.</text>
</comment>
<dbReference type="GeneID" id="301681160"/>